<reference evidence="2" key="1">
    <citation type="submission" date="2025-08" db="UniProtKB">
        <authorList>
            <consortium name="Ensembl"/>
        </authorList>
    </citation>
    <scope>IDENTIFICATION</scope>
</reference>
<protein>
    <submittedName>
        <fullName evidence="2">Uncharacterized protein</fullName>
    </submittedName>
</protein>
<name>A0A669P6L7_PHACC</name>
<evidence type="ECO:0000256" key="1">
    <source>
        <dbReference type="SAM" id="Phobius"/>
    </source>
</evidence>
<dbReference type="AlphaFoldDB" id="A0A669P6L7"/>
<evidence type="ECO:0000313" key="2">
    <source>
        <dbReference type="Ensembl" id="ENSPCLP00000003229.1"/>
    </source>
</evidence>
<dbReference type="Ensembl" id="ENSPCLT00000004427.1">
    <property type="protein sequence ID" value="ENSPCLP00000003229.1"/>
    <property type="gene ID" value="ENSPCLG00000002752.1"/>
</dbReference>
<accession>A0A669P6L7</accession>
<keyword evidence="3" id="KW-1185">Reference proteome</keyword>
<keyword evidence="1" id="KW-0472">Membrane</keyword>
<keyword evidence="1" id="KW-0812">Transmembrane</keyword>
<proteinExistence type="predicted"/>
<dbReference type="Proteomes" id="UP000472261">
    <property type="component" value="Unplaced"/>
</dbReference>
<evidence type="ECO:0000313" key="3">
    <source>
        <dbReference type="Proteomes" id="UP000472261"/>
    </source>
</evidence>
<feature type="transmembrane region" description="Helical" evidence="1">
    <location>
        <begin position="40"/>
        <end position="57"/>
    </location>
</feature>
<reference evidence="2" key="2">
    <citation type="submission" date="2025-09" db="UniProtKB">
        <authorList>
            <consortium name="Ensembl"/>
        </authorList>
    </citation>
    <scope>IDENTIFICATION</scope>
</reference>
<keyword evidence="1" id="KW-1133">Transmembrane helix</keyword>
<organism evidence="2 3">
    <name type="scientific">Phasianus colchicus</name>
    <name type="common">Common pheasant</name>
    <dbReference type="NCBI Taxonomy" id="9054"/>
    <lineage>
        <taxon>Eukaryota</taxon>
        <taxon>Metazoa</taxon>
        <taxon>Chordata</taxon>
        <taxon>Craniata</taxon>
        <taxon>Vertebrata</taxon>
        <taxon>Euteleostomi</taxon>
        <taxon>Archelosauria</taxon>
        <taxon>Archosauria</taxon>
        <taxon>Dinosauria</taxon>
        <taxon>Saurischia</taxon>
        <taxon>Theropoda</taxon>
        <taxon>Coelurosauria</taxon>
        <taxon>Aves</taxon>
        <taxon>Neognathae</taxon>
        <taxon>Galloanserae</taxon>
        <taxon>Galliformes</taxon>
        <taxon>Phasianidae</taxon>
        <taxon>Phasianinae</taxon>
        <taxon>Phasianus</taxon>
    </lineage>
</organism>
<sequence length="58" mass="6780">MCAKIYFRNFTITLNIFVVSQNHKMTQVGRDIKYQEAPTPSFFLLAVLQYMFIGLAFL</sequence>